<evidence type="ECO:0000313" key="3">
    <source>
        <dbReference type="Proteomes" id="UP000265520"/>
    </source>
</evidence>
<name>A0A392QBP5_9FABA</name>
<evidence type="ECO:0000313" key="2">
    <source>
        <dbReference type="EMBL" id="MCI21302.1"/>
    </source>
</evidence>
<feature type="compositionally biased region" description="Polar residues" evidence="1">
    <location>
        <begin position="1"/>
        <end position="18"/>
    </location>
</feature>
<organism evidence="2 3">
    <name type="scientific">Trifolium medium</name>
    <dbReference type="NCBI Taxonomy" id="97028"/>
    <lineage>
        <taxon>Eukaryota</taxon>
        <taxon>Viridiplantae</taxon>
        <taxon>Streptophyta</taxon>
        <taxon>Embryophyta</taxon>
        <taxon>Tracheophyta</taxon>
        <taxon>Spermatophyta</taxon>
        <taxon>Magnoliopsida</taxon>
        <taxon>eudicotyledons</taxon>
        <taxon>Gunneridae</taxon>
        <taxon>Pentapetalae</taxon>
        <taxon>rosids</taxon>
        <taxon>fabids</taxon>
        <taxon>Fabales</taxon>
        <taxon>Fabaceae</taxon>
        <taxon>Papilionoideae</taxon>
        <taxon>50 kb inversion clade</taxon>
        <taxon>NPAAA clade</taxon>
        <taxon>Hologalegina</taxon>
        <taxon>IRL clade</taxon>
        <taxon>Trifolieae</taxon>
        <taxon>Trifolium</taxon>
    </lineage>
</organism>
<reference evidence="2 3" key="1">
    <citation type="journal article" date="2018" name="Front. Plant Sci.">
        <title>Red Clover (Trifolium pratense) and Zigzag Clover (T. medium) - A Picture of Genomic Similarities and Differences.</title>
        <authorList>
            <person name="Dluhosova J."/>
            <person name="Istvanek J."/>
            <person name="Nedelnik J."/>
            <person name="Repkova J."/>
        </authorList>
    </citation>
    <scope>NUCLEOTIDE SEQUENCE [LARGE SCALE GENOMIC DNA]</scope>
    <source>
        <strain evidence="3">cv. 10/8</strain>
        <tissue evidence="2">Leaf</tissue>
    </source>
</reference>
<keyword evidence="3" id="KW-1185">Reference proteome</keyword>
<dbReference type="AlphaFoldDB" id="A0A392QBP5"/>
<sequence length="27" mass="2978">MYQDEATGTNVESSSGTTVEECREKEP</sequence>
<evidence type="ECO:0000256" key="1">
    <source>
        <dbReference type="SAM" id="MobiDB-lite"/>
    </source>
</evidence>
<protein>
    <submittedName>
        <fullName evidence="2">Uncharacterized protein</fullName>
    </submittedName>
</protein>
<dbReference type="EMBL" id="LXQA010124252">
    <property type="protein sequence ID" value="MCI21302.1"/>
    <property type="molecule type" value="Genomic_DNA"/>
</dbReference>
<feature type="region of interest" description="Disordered" evidence="1">
    <location>
        <begin position="1"/>
        <end position="27"/>
    </location>
</feature>
<accession>A0A392QBP5</accession>
<dbReference type="Proteomes" id="UP000265520">
    <property type="component" value="Unassembled WGS sequence"/>
</dbReference>
<proteinExistence type="predicted"/>
<comment type="caution">
    <text evidence="2">The sequence shown here is derived from an EMBL/GenBank/DDBJ whole genome shotgun (WGS) entry which is preliminary data.</text>
</comment>